<keyword evidence="4" id="KW-1185">Reference proteome</keyword>
<evidence type="ECO:0000256" key="1">
    <source>
        <dbReference type="ARBA" id="ARBA00022857"/>
    </source>
</evidence>
<dbReference type="Gene3D" id="3.40.50.720">
    <property type="entry name" value="NAD(P)-binding Rossmann-like Domain"/>
    <property type="match status" value="1"/>
</dbReference>
<keyword evidence="1" id="KW-0521">NADP</keyword>
<dbReference type="InterPro" id="IPR036291">
    <property type="entry name" value="NAD(P)-bd_dom_sf"/>
</dbReference>
<dbReference type="GO" id="GO:0016491">
    <property type="term" value="F:oxidoreductase activity"/>
    <property type="evidence" value="ECO:0007669"/>
    <property type="project" value="InterPro"/>
</dbReference>
<dbReference type="Gene3D" id="3.90.180.10">
    <property type="entry name" value="Medium-chain alcohol dehydrogenases, catalytic domain"/>
    <property type="match status" value="1"/>
</dbReference>
<proteinExistence type="predicted"/>
<dbReference type="InterPro" id="IPR013149">
    <property type="entry name" value="ADH-like_C"/>
</dbReference>
<dbReference type="SMART" id="SM00829">
    <property type="entry name" value="PKS_ER"/>
    <property type="match status" value="1"/>
</dbReference>
<gene>
    <name evidence="3" type="ORF">D9R08_04690</name>
</gene>
<protein>
    <submittedName>
        <fullName evidence="3">NADPH:quinone reductase</fullName>
    </submittedName>
</protein>
<dbReference type="InterPro" id="IPR020843">
    <property type="entry name" value="ER"/>
</dbReference>
<dbReference type="InterPro" id="IPR011032">
    <property type="entry name" value="GroES-like_sf"/>
</dbReference>
<evidence type="ECO:0000313" key="3">
    <source>
        <dbReference type="EMBL" id="RMA42951.1"/>
    </source>
</evidence>
<dbReference type="RefSeq" id="WP_121896888.1">
    <property type="nucleotide sequence ID" value="NZ_RCNT01000002.1"/>
</dbReference>
<reference evidence="3 4" key="1">
    <citation type="submission" date="2018-10" db="EMBL/GenBank/DDBJ databases">
        <authorList>
            <person name="Jung H.S."/>
            <person name="Jeon C.O."/>
        </authorList>
    </citation>
    <scope>NUCLEOTIDE SEQUENCE [LARGE SCALE GENOMIC DNA]</scope>
    <source>
        <strain evidence="3 4">MA-7-27</strain>
    </source>
</reference>
<dbReference type="PANTHER" id="PTHR44154">
    <property type="entry name" value="QUINONE OXIDOREDUCTASE"/>
    <property type="match status" value="1"/>
</dbReference>
<feature type="domain" description="Enoyl reductase (ER)" evidence="2">
    <location>
        <begin position="13"/>
        <end position="323"/>
    </location>
</feature>
<dbReference type="SUPFAM" id="SSF50129">
    <property type="entry name" value="GroES-like"/>
    <property type="match status" value="1"/>
</dbReference>
<dbReference type="OrthoDB" id="7355832at2"/>
<dbReference type="PANTHER" id="PTHR44154:SF1">
    <property type="entry name" value="QUINONE OXIDOREDUCTASE"/>
    <property type="match status" value="1"/>
</dbReference>
<dbReference type="Pfam" id="PF00107">
    <property type="entry name" value="ADH_zinc_N"/>
    <property type="match status" value="1"/>
</dbReference>
<organism evidence="3 4">
    <name type="scientific">Rhodophyticola porphyridii</name>
    <dbReference type="NCBI Taxonomy" id="1852017"/>
    <lineage>
        <taxon>Bacteria</taxon>
        <taxon>Pseudomonadati</taxon>
        <taxon>Pseudomonadota</taxon>
        <taxon>Alphaproteobacteria</taxon>
        <taxon>Rhodobacterales</taxon>
        <taxon>Roseobacteraceae</taxon>
        <taxon>Rhodophyticola</taxon>
    </lineage>
</organism>
<name>A0A3L9Y2A4_9RHOB</name>
<dbReference type="EMBL" id="RCNT01000002">
    <property type="protein sequence ID" value="RMA42951.1"/>
    <property type="molecule type" value="Genomic_DNA"/>
</dbReference>
<sequence length="325" mass="33670">MRAVWYEAFGAAGDVLHMGTLTRPEPGAGEVLVRLGASGINPSDVKLRAGARPGATMAFPRIVPHSDGAGVIEAVGDGVDSARVGERVWVWNAGWQRAFGTAAEYVALPSAQAVHLPDGTSLAEGACFGIPAMTAWMAVLGDGPVDGKTVLVAGGAGSVGRYACQMAALSGARVIATVSSEEKGAHSTAETWINYRDTDVADAVMDLTDGAGVDRVVEVDFAANQATALALVKPGGVIAAYGSASEMVPRLEFYPFMFKNVRLHMLICYLMAPADHRRGEAQLATWLEAGALSHAVVPGGSLADCAAAHRMVEAAEKLGTVVIEI</sequence>
<dbReference type="InterPro" id="IPR013154">
    <property type="entry name" value="ADH-like_N"/>
</dbReference>
<comment type="caution">
    <text evidence="3">The sequence shown here is derived from an EMBL/GenBank/DDBJ whole genome shotgun (WGS) entry which is preliminary data.</text>
</comment>
<dbReference type="Proteomes" id="UP000281343">
    <property type="component" value="Unassembled WGS sequence"/>
</dbReference>
<dbReference type="Pfam" id="PF08240">
    <property type="entry name" value="ADH_N"/>
    <property type="match status" value="1"/>
</dbReference>
<evidence type="ECO:0000259" key="2">
    <source>
        <dbReference type="SMART" id="SM00829"/>
    </source>
</evidence>
<evidence type="ECO:0000313" key="4">
    <source>
        <dbReference type="Proteomes" id="UP000281343"/>
    </source>
</evidence>
<dbReference type="AlphaFoldDB" id="A0A3L9Y2A4"/>
<dbReference type="InterPro" id="IPR051603">
    <property type="entry name" value="Zinc-ADH_QOR/CCCR"/>
</dbReference>
<dbReference type="CDD" id="cd08253">
    <property type="entry name" value="zeta_crystallin"/>
    <property type="match status" value="1"/>
</dbReference>
<accession>A0A3L9Y2A4</accession>
<dbReference type="SUPFAM" id="SSF51735">
    <property type="entry name" value="NAD(P)-binding Rossmann-fold domains"/>
    <property type="match status" value="1"/>
</dbReference>